<proteinExistence type="predicted"/>
<evidence type="ECO:0000313" key="2">
    <source>
        <dbReference type="EMBL" id="KAJ8712240.1"/>
    </source>
</evidence>
<sequence length="131" mass="14843">MLTFFSVKQNLLYDVNKNSFKIQITITMSKTALILLLAIVPCFCQRPFYAGIRPIGFPNTPVASGLFNRFQDTPIPAQLNGDRNYADMLNALPQENQPFYFVNREQVAANLANPQTYPVRPSPFNENANRV</sequence>
<feature type="transmembrane region" description="Helical" evidence="1">
    <location>
        <begin position="20"/>
        <end position="44"/>
    </location>
</feature>
<dbReference type="AlphaFoldDB" id="A0AAD7YEX6"/>
<accession>A0AAD7YEX6</accession>
<keyword evidence="1" id="KW-1133">Transmembrane helix</keyword>
<dbReference type="EMBL" id="JARGEI010000021">
    <property type="protein sequence ID" value="KAJ8712240.1"/>
    <property type="molecule type" value="Genomic_DNA"/>
</dbReference>
<evidence type="ECO:0000313" key="3">
    <source>
        <dbReference type="Proteomes" id="UP001231518"/>
    </source>
</evidence>
<evidence type="ECO:0000256" key="1">
    <source>
        <dbReference type="SAM" id="Phobius"/>
    </source>
</evidence>
<organism evidence="2 3">
    <name type="scientific">Mythimna separata</name>
    <name type="common">Oriental armyworm</name>
    <name type="synonym">Pseudaletia separata</name>
    <dbReference type="NCBI Taxonomy" id="271217"/>
    <lineage>
        <taxon>Eukaryota</taxon>
        <taxon>Metazoa</taxon>
        <taxon>Ecdysozoa</taxon>
        <taxon>Arthropoda</taxon>
        <taxon>Hexapoda</taxon>
        <taxon>Insecta</taxon>
        <taxon>Pterygota</taxon>
        <taxon>Neoptera</taxon>
        <taxon>Endopterygota</taxon>
        <taxon>Lepidoptera</taxon>
        <taxon>Glossata</taxon>
        <taxon>Ditrysia</taxon>
        <taxon>Noctuoidea</taxon>
        <taxon>Noctuidae</taxon>
        <taxon>Noctuinae</taxon>
        <taxon>Hadenini</taxon>
        <taxon>Mythimna</taxon>
    </lineage>
</organism>
<name>A0AAD7YEX6_MYTSE</name>
<keyword evidence="1" id="KW-0472">Membrane</keyword>
<comment type="caution">
    <text evidence="2">The sequence shown here is derived from an EMBL/GenBank/DDBJ whole genome shotgun (WGS) entry which is preliminary data.</text>
</comment>
<keyword evidence="3" id="KW-1185">Reference proteome</keyword>
<reference evidence="2" key="1">
    <citation type="submission" date="2023-03" db="EMBL/GenBank/DDBJ databases">
        <title>Chromosome-level genomes of two armyworms, Mythimna separata and Mythimna loreyi, provide insights into the biosynthesis and reception of sex pheromones.</title>
        <authorList>
            <person name="Zhao H."/>
        </authorList>
    </citation>
    <scope>NUCLEOTIDE SEQUENCE</scope>
    <source>
        <strain evidence="2">BeijingLab</strain>
        <tissue evidence="2">Pupa</tissue>
    </source>
</reference>
<keyword evidence="1" id="KW-0812">Transmembrane</keyword>
<protein>
    <submittedName>
        <fullName evidence="2">Uncharacterized protein</fullName>
    </submittedName>
</protein>
<gene>
    <name evidence="2" type="ORF">PYW07_005082</name>
</gene>
<dbReference type="Proteomes" id="UP001231518">
    <property type="component" value="Chromosome 17"/>
</dbReference>